<proteinExistence type="inferred from homology"/>
<evidence type="ECO:0000313" key="14">
    <source>
        <dbReference type="Proteomes" id="UP000503222"/>
    </source>
</evidence>
<protein>
    <submittedName>
        <fullName evidence="13">TonB-dependent receptor</fullName>
    </submittedName>
</protein>
<evidence type="ECO:0000256" key="8">
    <source>
        <dbReference type="PROSITE-ProRule" id="PRU01360"/>
    </source>
</evidence>
<keyword evidence="5 9" id="KW-0798">TonB box</keyword>
<sequence length="1027" mass="110764">MVQGGCEAEIGAHIETQAIVEAGQARRAFALTRTSLVAISCALLAQPAFAQTASAGDPAVQADTTAQDVPATDTGVVEPVEASSGEAAQKASDIVVTGTRIRSNGFAAPTPTSVVGEEQIQANAQPNVFTTIAQLPSLQGSTGSTINTFSTSSGQQGLSAFALRGLGSIRTLTLIDGQRVVPAYYNGTADVSQFPQLLIKRVDVVNGGASASYGSDAVGGVVNFITDTRFVGIKGNLQGGISKYEDNKSRLAQLAVGTNFLDERLHVVASGEYAKDDGVGPGDFGIGMANGRDWFRQQTQINLNAETGGNPQYLIRSYAQPYNYTRYGVINNGPLQGIAFDANGNPFQFEYGSNGVPARNASGAVIGCFPGVCIGGDTSGNVDSGRSLQSAVKRLTGYGRVGYDFADNNEIYVSYSYGRVQTSNQPVNGQQRPGLTIQCANPFVPQSVRNQCATAGITQFGYGTSGYILPNTRVETDRRQYRVVVGVNGSIDLGTEWNYDAYYQRGINRIAVDVSNISLNQRFLRAIDATTINGQIVCRDAVARASGCQPINILSGAAPSAAALEYVQPANGPYQRMRITQDVASANFSGSPFDLWAGPVSIAFGAEWRREYYTVRADPYGAGTLAEPNNADYPADPILTPAQAEFGGNWYAGNYKNGSGDYNVKEAYLEADVPLFNADWIGRGNVNGAVRVTDYSTSGVNWTWKIGGTWNTPFEGLRIRGVTSKDVRAPNLSELYAAPVSTRLPQFFDRAQNKQVIVLQSVGGNPDLKPEVARNTSIGFALSGNPLLPGFGLSVDWYKIKVKGLIGTLGAQQIVDYCYDNVLPTCDAFNLNNTAGENFINVVPFNFGYIKTNGWDIEASYRWQRPLGLAGSFTLRGLATHIDEYVTAQGLPNTIPTDTAGVNQGTTPNWKFLTVQNYTTDRFSLYTQQRWFSDGLINNHNWIECQTTCPTGRTALERNLYPTIEDNSMKGAFYFDIGGSFKINNQFEAYGKIDNLFDRDPVLGLFANPSLYDMVGRMYRAGVRFKF</sequence>
<dbReference type="PANTHER" id="PTHR47234:SF3">
    <property type="entry name" value="SECRETIN_TONB SHORT N-TERMINAL DOMAIN-CONTAINING PROTEIN"/>
    <property type="match status" value="1"/>
</dbReference>
<keyword evidence="13" id="KW-0675">Receptor</keyword>
<evidence type="ECO:0000256" key="5">
    <source>
        <dbReference type="ARBA" id="ARBA00023077"/>
    </source>
</evidence>
<dbReference type="KEGG" id="spii:G7077_12420"/>
<dbReference type="SUPFAM" id="SSF56935">
    <property type="entry name" value="Porins"/>
    <property type="match status" value="1"/>
</dbReference>
<gene>
    <name evidence="13" type="ORF">G7077_12420</name>
</gene>
<evidence type="ECO:0000256" key="4">
    <source>
        <dbReference type="ARBA" id="ARBA00022692"/>
    </source>
</evidence>
<dbReference type="Pfam" id="PF00593">
    <property type="entry name" value="TonB_dep_Rec_b-barrel"/>
    <property type="match status" value="1"/>
</dbReference>
<evidence type="ECO:0000259" key="12">
    <source>
        <dbReference type="Pfam" id="PF07715"/>
    </source>
</evidence>
<comment type="subcellular location">
    <subcellularLocation>
        <location evidence="1 8">Cell outer membrane</location>
        <topology evidence="1 8">Multi-pass membrane protein</topology>
    </subcellularLocation>
</comment>
<dbReference type="AlphaFoldDB" id="A0A6G7YTM5"/>
<accession>A0A6G7YTM5</accession>
<reference evidence="13 14" key="1">
    <citation type="submission" date="2020-03" db="EMBL/GenBank/DDBJ databases">
        <title>Sphingomonas sp. nov., isolated from fish.</title>
        <authorList>
            <person name="Hyun D.-W."/>
            <person name="Bae J.-W."/>
        </authorList>
    </citation>
    <scope>NUCLEOTIDE SEQUENCE [LARGE SCALE GENOMIC DNA]</scope>
    <source>
        <strain evidence="13 14">HDW15B</strain>
    </source>
</reference>
<keyword evidence="7 8" id="KW-0998">Cell outer membrane</keyword>
<dbReference type="EMBL" id="CP049869">
    <property type="protein sequence ID" value="QIK80096.1"/>
    <property type="molecule type" value="Genomic_DNA"/>
</dbReference>
<dbReference type="PANTHER" id="PTHR47234">
    <property type="match status" value="1"/>
</dbReference>
<dbReference type="Pfam" id="PF07715">
    <property type="entry name" value="Plug"/>
    <property type="match status" value="1"/>
</dbReference>
<evidence type="ECO:0000256" key="6">
    <source>
        <dbReference type="ARBA" id="ARBA00023136"/>
    </source>
</evidence>
<feature type="signal peptide" evidence="10">
    <location>
        <begin position="1"/>
        <end position="50"/>
    </location>
</feature>
<name>A0A6G7YTM5_9SPHN</name>
<evidence type="ECO:0000256" key="10">
    <source>
        <dbReference type="SAM" id="SignalP"/>
    </source>
</evidence>
<dbReference type="InterPro" id="IPR039426">
    <property type="entry name" value="TonB-dep_rcpt-like"/>
</dbReference>
<dbReference type="InterPro" id="IPR000531">
    <property type="entry name" value="Beta-barrel_TonB"/>
</dbReference>
<dbReference type="Gene3D" id="2.170.130.10">
    <property type="entry name" value="TonB-dependent receptor, plug domain"/>
    <property type="match status" value="1"/>
</dbReference>
<organism evidence="13 14">
    <name type="scientific">Sphingomonas piscis</name>
    <dbReference type="NCBI Taxonomy" id="2714943"/>
    <lineage>
        <taxon>Bacteria</taxon>
        <taxon>Pseudomonadati</taxon>
        <taxon>Pseudomonadota</taxon>
        <taxon>Alphaproteobacteria</taxon>
        <taxon>Sphingomonadales</taxon>
        <taxon>Sphingomonadaceae</taxon>
        <taxon>Sphingomonas</taxon>
    </lineage>
</organism>
<feature type="domain" description="TonB-dependent receptor-like beta-barrel" evidence="11">
    <location>
        <begin position="469"/>
        <end position="996"/>
    </location>
</feature>
<evidence type="ECO:0000256" key="7">
    <source>
        <dbReference type="ARBA" id="ARBA00023237"/>
    </source>
</evidence>
<dbReference type="InterPro" id="IPR037066">
    <property type="entry name" value="Plug_dom_sf"/>
</dbReference>
<evidence type="ECO:0000313" key="13">
    <source>
        <dbReference type="EMBL" id="QIK80096.1"/>
    </source>
</evidence>
<dbReference type="GO" id="GO:0009279">
    <property type="term" value="C:cell outer membrane"/>
    <property type="evidence" value="ECO:0007669"/>
    <property type="project" value="UniProtKB-SubCell"/>
</dbReference>
<dbReference type="Proteomes" id="UP000503222">
    <property type="component" value="Chromosome"/>
</dbReference>
<feature type="domain" description="TonB-dependent receptor plug" evidence="12">
    <location>
        <begin position="108"/>
        <end position="221"/>
    </location>
</feature>
<dbReference type="InterPro" id="IPR036942">
    <property type="entry name" value="Beta-barrel_TonB_sf"/>
</dbReference>
<keyword evidence="6 8" id="KW-0472">Membrane</keyword>
<keyword evidence="4 8" id="KW-0812">Transmembrane</keyword>
<dbReference type="InterPro" id="IPR012910">
    <property type="entry name" value="Plug_dom"/>
</dbReference>
<evidence type="ECO:0000256" key="3">
    <source>
        <dbReference type="ARBA" id="ARBA00022452"/>
    </source>
</evidence>
<evidence type="ECO:0000256" key="2">
    <source>
        <dbReference type="ARBA" id="ARBA00022448"/>
    </source>
</evidence>
<feature type="chain" id="PRO_5026294389" evidence="10">
    <location>
        <begin position="51"/>
        <end position="1027"/>
    </location>
</feature>
<dbReference type="Gene3D" id="2.40.170.20">
    <property type="entry name" value="TonB-dependent receptor, beta-barrel domain"/>
    <property type="match status" value="1"/>
</dbReference>
<dbReference type="PROSITE" id="PS52016">
    <property type="entry name" value="TONB_DEPENDENT_REC_3"/>
    <property type="match status" value="1"/>
</dbReference>
<keyword evidence="3 8" id="KW-1134">Transmembrane beta strand</keyword>
<evidence type="ECO:0000256" key="9">
    <source>
        <dbReference type="RuleBase" id="RU003357"/>
    </source>
</evidence>
<comment type="similarity">
    <text evidence="8 9">Belongs to the TonB-dependent receptor family.</text>
</comment>
<keyword evidence="10" id="KW-0732">Signal</keyword>
<evidence type="ECO:0000259" key="11">
    <source>
        <dbReference type="Pfam" id="PF00593"/>
    </source>
</evidence>
<keyword evidence="2 8" id="KW-0813">Transport</keyword>
<evidence type="ECO:0000256" key="1">
    <source>
        <dbReference type="ARBA" id="ARBA00004571"/>
    </source>
</evidence>
<keyword evidence="14" id="KW-1185">Reference proteome</keyword>